<evidence type="ECO:0000259" key="3">
    <source>
        <dbReference type="Pfam" id="PF02230"/>
    </source>
</evidence>
<dbReference type="GO" id="GO:0016787">
    <property type="term" value="F:hydrolase activity"/>
    <property type="evidence" value="ECO:0007669"/>
    <property type="project" value="UniProtKB-KW"/>
</dbReference>
<proteinExistence type="inferred from homology"/>
<dbReference type="InterPro" id="IPR003140">
    <property type="entry name" value="PLipase/COase/thioEstase"/>
</dbReference>
<organism evidence="4 5">
    <name type="scientific">Sulfurimonas marina</name>
    <dbReference type="NCBI Taxonomy" id="2590551"/>
    <lineage>
        <taxon>Bacteria</taxon>
        <taxon>Pseudomonadati</taxon>
        <taxon>Campylobacterota</taxon>
        <taxon>Epsilonproteobacteria</taxon>
        <taxon>Campylobacterales</taxon>
        <taxon>Sulfurimonadaceae</taxon>
        <taxon>Sulfurimonas</taxon>
    </lineage>
</organism>
<dbReference type="EMBL" id="CP041165">
    <property type="protein sequence ID" value="QOP40284.1"/>
    <property type="molecule type" value="Genomic_DNA"/>
</dbReference>
<dbReference type="AlphaFoldDB" id="A0A7M3V951"/>
<feature type="domain" description="Phospholipase/carboxylesterase/thioesterase" evidence="3">
    <location>
        <begin position="14"/>
        <end position="204"/>
    </location>
</feature>
<name>A0A7M3V951_9BACT</name>
<evidence type="ECO:0000256" key="1">
    <source>
        <dbReference type="ARBA" id="ARBA00006499"/>
    </source>
</evidence>
<dbReference type="Gene3D" id="3.40.50.1820">
    <property type="entry name" value="alpha/beta hydrolase"/>
    <property type="match status" value="1"/>
</dbReference>
<dbReference type="SUPFAM" id="SSF53474">
    <property type="entry name" value="alpha/beta-Hydrolases"/>
    <property type="match status" value="1"/>
</dbReference>
<dbReference type="Pfam" id="PF02230">
    <property type="entry name" value="Abhydrolase_2"/>
    <property type="match status" value="1"/>
</dbReference>
<dbReference type="KEGG" id="smax:FJR03_00425"/>
<evidence type="ECO:0000256" key="2">
    <source>
        <dbReference type="ARBA" id="ARBA00022801"/>
    </source>
</evidence>
<comment type="similarity">
    <text evidence="1">Belongs to the AB hydrolase superfamily. AB hydrolase 2 family.</text>
</comment>
<dbReference type="InterPro" id="IPR029058">
    <property type="entry name" value="AB_hydrolase_fold"/>
</dbReference>
<dbReference type="Proteomes" id="UP000593910">
    <property type="component" value="Chromosome"/>
</dbReference>
<gene>
    <name evidence="4" type="ORF">FJR03_00425</name>
</gene>
<reference evidence="4 5" key="1">
    <citation type="submission" date="2019-06" db="EMBL/GenBank/DDBJ databases">
        <title>Sulfurimonas gotlandica sp. nov., a chemoautotrophic and psychrotolerant epsilonproteobacterium isolated from a pelagic redoxcline, and an emended description of the genus Sulfurimonas.</title>
        <authorList>
            <person name="Wang S."/>
            <person name="Jiang L."/>
            <person name="Shao Z."/>
        </authorList>
    </citation>
    <scope>NUCLEOTIDE SEQUENCE [LARGE SCALE GENOMIC DNA]</scope>
    <source>
        <strain evidence="4 5">B2</strain>
    </source>
</reference>
<dbReference type="PANTHER" id="PTHR10655:SF17">
    <property type="entry name" value="LYSOPHOSPHOLIPASE-LIKE PROTEIN 1"/>
    <property type="match status" value="1"/>
</dbReference>
<keyword evidence="5" id="KW-1185">Reference proteome</keyword>
<accession>A0A7M3V951</accession>
<dbReference type="PANTHER" id="PTHR10655">
    <property type="entry name" value="LYSOPHOSPHOLIPASE-RELATED"/>
    <property type="match status" value="1"/>
</dbReference>
<sequence length="208" mass="24021">MRKDLELDNIFIPSKIPSKKLMIVLHGRGDSSEGFEGLPQFLELEDMNYILFDAPFEYYGGFSWYNLPPDQYPGIQYSSELLTKCLDILFEEEFDPTQSYLFGFSQGSLLTFEFGARYNKTLAGYIAISGYIYDVEKLLAEMNTDVRQAKWLCTHGTYDGVLPFEESKNQIEQLIEGGFEIEFRAIEKDHSIHQDEITIVKQLCDKNL</sequence>
<evidence type="ECO:0000313" key="5">
    <source>
        <dbReference type="Proteomes" id="UP000593910"/>
    </source>
</evidence>
<keyword evidence="2 4" id="KW-0378">Hydrolase</keyword>
<dbReference type="InterPro" id="IPR050565">
    <property type="entry name" value="LYPA1-2/EST-like"/>
</dbReference>
<dbReference type="RefSeq" id="WP_193113715.1">
    <property type="nucleotide sequence ID" value="NZ_CP041165.1"/>
</dbReference>
<protein>
    <submittedName>
        <fullName evidence="4">Alpha/beta fold hydrolase</fullName>
    </submittedName>
</protein>
<evidence type="ECO:0000313" key="4">
    <source>
        <dbReference type="EMBL" id="QOP40284.1"/>
    </source>
</evidence>